<reference evidence="2" key="1">
    <citation type="submission" date="2014-09" db="EMBL/GenBank/DDBJ databases">
        <authorList>
            <person name="Magalhaes I.L.F."/>
            <person name="Oliveira U."/>
            <person name="Santos F.R."/>
            <person name="Vidigal T.H.D.A."/>
            <person name="Brescovit A.D."/>
            <person name="Santos A.J."/>
        </authorList>
    </citation>
    <scope>NUCLEOTIDE SEQUENCE</scope>
    <source>
        <tissue evidence="2">Shoot tissue taken approximately 20 cm above the soil surface</tissue>
    </source>
</reference>
<feature type="compositionally biased region" description="Polar residues" evidence="1">
    <location>
        <begin position="99"/>
        <end position="110"/>
    </location>
</feature>
<dbReference type="AlphaFoldDB" id="A0A0A9DS27"/>
<name>A0A0A9DS27_ARUDO</name>
<organism evidence="2">
    <name type="scientific">Arundo donax</name>
    <name type="common">Giant reed</name>
    <name type="synonym">Donax arundinaceus</name>
    <dbReference type="NCBI Taxonomy" id="35708"/>
    <lineage>
        <taxon>Eukaryota</taxon>
        <taxon>Viridiplantae</taxon>
        <taxon>Streptophyta</taxon>
        <taxon>Embryophyta</taxon>
        <taxon>Tracheophyta</taxon>
        <taxon>Spermatophyta</taxon>
        <taxon>Magnoliopsida</taxon>
        <taxon>Liliopsida</taxon>
        <taxon>Poales</taxon>
        <taxon>Poaceae</taxon>
        <taxon>PACMAD clade</taxon>
        <taxon>Arundinoideae</taxon>
        <taxon>Arundineae</taxon>
        <taxon>Arundo</taxon>
    </lineage>
</organism>
<evidence type="ECO:0000256" key="1">
    <source>
        <dbReference type="SAM" id="MobiDB-lite"/>
    </source>
</evidence>
<evidence type="ECO:0000313" key="2">
    <source>
        <dbReference type="EMBL" id="JAD89493.1"/>
    </source>
</evidence>
<protein>
    <submittedName>
        <fullName evidence="2">Uncharacterized protein</fullName>
    </submittedName>
</protein>
<sequence length="110" mass="11325">MGPMVNFKRLVQAYYPFPTYTERASTSSFTSAVDALGSPPCISLATLACISRRAAASSSISFNLRFISSSSCSFAASSPAAAMSTSATSMSPSSGISWPYTSCSSSSMAA</sequence>
<accession>A0A0A9DS27</accession>
<proteinExistence type="predicted"/>
<dbReference type="EMBL" id="GBRH01208402">
    <property type="protein sequence ID" value="JAD89493.1"/>
    <property type="molecule type" value="Transcribed_RNA"/>
</dbReference>
<feature type="compositionally biased region" description="Low complexity" evidence="1">
    <location>
        <begin position="85"/>
        <end position="97"/>
    </location>
</feature>
<feature type="region of interest" description="Disordered" evidence="1">
    <location>
        <begin position="85"/>
        <end position="110"/>
    </location>
</feature>
<reference evidence="2" key="2">
    <citation type="journal article" date="2015" name="Data Brief">
        <title>Shoot transcriptome of the giant reed, Arundo donax.</title>
        <authorList>
            <person name="Barrero R.A."/>
            <person name="Guerrero F.D."/>
            <person name="Moolhuijzen P."/>
            <person name="Goolsby J.A."/>
            <person name="Tidwell J."/>
            <person name="Bellgard S.E."/>
            <person name="Bellgard M.I."/>
        </authorList>
    </citation>
    <scope>NUCLEOTIDE SEQUENCE</scope>
    <source>
        <tissue evidence="2">Shoot tissue taken approximately 20 cm above the soil surface</tissue>
    </source>
</reference>